<evidence type="ECO:0000256" key="8">
    <source>
        <dbReference type="ARBA" id="ARBA00022892"/>
    </source>
</evidence>
<feature type="compositionally biased region" description="Polar residues" evidence="13">
    <location>
        <begin position="150"/>
        <end position="181"/>
    </location>
</feature>
<proteinExistence type="inferred from homology"/>
<dbReference type="Pfam" id="PF04811">
    <property type="entry name" value="Sec23_trunk"/>
    <property type="match status" value="1"/>
</dbReference>
<feature type="compositionally biased region" description="Polar residues" evidence="13">
    <location>
        <begin position="10"/>
        <end position="20"/>
    </location>
</feature>
<dbReference type="InterPro" id="IPR041742">
    <property type="entry name" value="Sec24-like_trunk_dom"/>
</dbReference>
<dbReference type="InterPro" id="IPR036180">
    <property type="entry name" value="Gelsolin-like_dom_sf"/>
</dbReference>
<dbReference type="SUPFAM" id="SSF53300">
    <property type="entry name" value="vWA-like"/>
    <property type="match status" value="1"/>
</dbReference>
<keyword evidence="6" id="KW-0963">Cytoplasm</keyword>
<feature type="domain" description="Zinc finger Sec23/Sec24-type" evidence="15">
    <location>
        <begin position="539"/>
        <end position="575"/>
    </location>
</feature>
<accession>A0ABN8NSM1</accession>
<feature type="compositionally biased region" description="Polar residues" evidence="13">
    <location>
        <begin position="375"/>
        <end position="388"/>
    </location>
</feature>
<dbReference type="Gene3D" id="2.30.30.380">
    <property type="entry name" value="Zn-finger domain of Sec23/24"/>
    <property type="match status" value="1"/>
</dbReference>
<evidence type="ECO:0000256" key="7">
    <source>
        <dbReference type="ARBA" id="ARBA00022824"/>
    </source>
</evidence>
<evidence type="ECO:0000256" key="1">
    <source>
        <dbReference type="ARBA" id="ARBA00004299"/>
    </source>
</evidence>
<evidence type="ECO:0000256" key="9">
    <source>
        <dbReference type="ARBA" id="ARBA00022927"/>
    </source>
</evidence>
<dbReference type="InterPro" id="IPR036175">
    <property type="entry name" value="Sec23/24_helical_dom_sf"/>
</dbReference>
<dbReference type="SUPFAM" id="SSF81995">
    <property type="entry name" value="beta-sandwich domain of Sec23/24"/>
    <property type="match status" value="1"/>
</dbReference>
<feature type="region of interest" description="Disordered" evidence="13">
    <location>
        <begin position="200"/>
        <end position="288"/>
    </location>
</feature>
<dbReference type="InterPro" id="IPR007123">
    <property type="entry name" value="Gelsolin-like_dom"/>
</dbReference>
<feature type="compositionally biased region" description="Basic and acidic residues" evidence="13">
    <location>
        <begin position="759"/>
        <end position="771"/>
    </location>
</feature>
<dbReference type="InterPro" id="IPR006895">
    <property type="entry name" value="Znf_Sec23_Sec24"/>
</dbReference>
<evidence type="ECO:0000259" key="18">
    <source>
        <dbReference type="Pfam" id="PF08033"/>
    </source>
</evidence>
<dbReference type="EMBL" id="CALNXK010000028">
    <property type="protein sequence ID" value="CAH3115524.1"/>
    <property type="molecule type" value="Genomic_DNA"/>
</dbReference>
<feature type="compositionally biased region" description="Polar residues" evidence="13">
    <location>
        <begin position="207"/>
        <end position="239"/>
    </location>
</feature>
<dbReference type="InterPro" id="IPR006896">
    <property type="entry name" value="Sec23/24_trunk_dom"/>
</dbReference>
<evidence type="ECO:0000256" key="6">
    <source>
        <dbReference type="ARBA" id="ARBA00022490"/>
    </source>
</evidence>
<comment type="subcellular location">
    <subcellularLocation>
        <location evidence="1">Cytoplasmic vesicle</location>
        <location evidence="1">COPII-coated vesicle membrane</location>
        <topology evidence="1">Peripheral membrane protein</topology>
        <orientation evidence="1">Cytoplasmic side</orientation>
    </subcellularLocation>
    <subcellularLocation>
        <location evidence="3">Endoplasmic reticulum membrane</location>
        <topology evidence="3">Peripheral membrane protein</topology>
        <orientation evidence="3">Cytoplasmic side</orientation>
    </subcellularLocation>
    <subcellularLocation>
        <location evidence="2">Golgi apparatus membrane</location>
    </subcellularLocation>
</comment>
<keyword evidence="10" id="KW-0333">Golgi apparatus</keyword>
<dbReference type="Pfam" id="PF04810">
    <property type="entry name" value="zf-Sec23_Sec24"/>
    <property type="match status" value="1"/>
</dbReference>
<dbReference type="SUPFAM" id="SSF82919">
    <property type="entry name" value="Zn-finger domain of Sec23/24"/>
    <property type="match status" value="1"/>
</dbReference>
<evidence type="ECO:0000256" key="10">
    <source>
        <dbReference type="ARBA" id="ARBA00023034"/>
    </source>
</evidence>
<feature type="domain" description="Sec23/Sec24 helical" evidence="17">
    <location>
        <begin position="950"/>
        <end position="1051"/>
    </location>
</feature>
<evidence type="ECO:0000256" key="12">
    <source>
        <dbReference type="ARBA" id="ARBA00023329"/>
    </source>
</evidence>
<feature type="compositionally biased region" description="Low complexity" evidence="13">
    <location>
        <begin position="240"/>
        <end position="252"/>
    </location>
</feature>
<dbReference type="SUPFAM" id="SSF81811">
    <property type="entry name" value="Helical domain of Sec23/24"/>
    <property type="match status" value="1"/>
</dbReference>
<dbReference type="PANTHER" id="PTHR13803">
    <property type="entry name" value="SEC24-RELATED PROTEIN"/>
    <property type="match status" value="1"/>
</dbReference>
<feature type="compositionally biased region" description="Polar residues" evidence="13">
    <location>
        <begin position="253"/>
        <end position="268"/>
    </location>
</feature>
<comment type="similarity">
    <text evidence="4">Belongs to the SEC23/SEC24 family. SEC24 subfamily.</text>
</comment>
<keyword evidence="11" id="KW-0472">Membrane</keyword>
<reference evidence="19 20" key="1">
    <citation type="submission" date="2022-05" db="EMBL/GenBank/DDBJ databases">
        <authorList>
            <consortium name="Genoscope - CEA"/>
            <person name="William W."/>
        </authorList>
    </citation>
    <scope>NUCLEOTIDE SEQUENCE [LARGE SCALE GENOMIC DNA]</scope>
</reference>
<dbReference type="InterPro" id="IPR036174">
    <property type="entry name" value="Znf_Sec23_Sec24_sf"/>
</dbReference>
<dbReference type="PANTHER" id="PTHR13803:SF39">
    <property type="entry name" value="SECRETORY 24AB, ISOFORM A"/>
    <property type="match status" value="1"/>
</dbReference>
<dbReference type="InterPro" id="IPR006900">
    <property type="entry name" value="Sec23/24_helical_dom"/>
</dbReference>
<keyword evidence="7" id="KW-0256">Endoplasmic reticulum</keyword>
<dbReference type="CDD" id="cd01479">
    <property type="entry name" value="Sec24-like"/>
    <property type="match status" value="1"/>
</dbReference>
<dbReference type="Proteomes" id="UP001159405">
    <property type="component" value="Unassembled WGS sequence"/>
</dbReference>
<evidence type="ECO:0000313" key="20">
    <source>
        <dbReference type="Proteomes" id="UP001159405"/>
    </source>
</evidence>
<feature type="compositionally biased region" description="Low complexity" evidence="13">
    <location>
        <begin position="127"/>
        <end position="141"/>
    </location>
</feature>
<dbReference type="InterPro" id="IPR012990">
    <property type="entry name" value="Beta-sandwich_Sec23_24"/>
</dbReference>
<name>A0ABN8NSM1_9CNID</name>
<feature type="region of interest" description="Disordered" evidence="13">
    <location>
        <begin position="756"/>
        <end position="775"/>
    </location>
</feature>
<protein>
    <recommendedName>
        <fullName evidence="21">Protein transport protein Sec24A</fullName>
    </recommendedName>
</protein>
<dbReference type="Gene3D" id="2.60.40.1670">
    <property type="entry name" value="beta-sandwich domain of Sec23/24"/>
    <property type="match status" value="1"/>
</dbReference>
<dbReference type="Gene3D" id="1.20.120.730">
    <property type="entry name" value="Sec23/Sec24 helical domain"/>
    <property type="match status" value="1"/>
</dbReference>
<comment type="caution">
    <text evidence="19">The sequence shown here is derived from an EMBL/GenBank/DDBJ whole genome shotgun (WGS) entry which is preliminary data.</text>
</comment>
<evidence type="ECO:0000256" key="3">
    <source>
        <dbReference type="ARBA" id="ARBA00004397"/>
    </source>
</evidence>
<keyword evidence="12" id="KW-0968">Cytoplasmic vesicle</keyword>
<dbReference type="InterPro" id="IPR050550">
    <property type="entry name" value="SEC23_SEC24_subfamily"/>
</dbReference>
<feature type="compositionally biased region" description="Pro residues" evidence="13">
    <location>
        <begin position="327"/>
        <end position="336"/>
    </location>
</feature>
<evidence type="ECO:0000256" key="5">
    <source>
        <dbReference type="ARBA" id="ARBA00022448"/>
    </source>
</evidence>
<feature type="region of interest" description="Disordered" evidence="13">
    <location>
        <begin position="1"/>
        <end position="185"/>
    </location>
</feature>
<evidence type="ECO:0008006" key="21">
    <source>
        <dbReference type="Google" id="ProtNLM"/>
    </source>
</evidence>
<evidence type="ECO:0000256" key="13">
    <source>
        <dbReference type="SAM" id="MobiDB-lite"/>
    </source>
</evidence>
<dbReference type="SUPFAM" id="SSF82754">
    <property type="entry name" value="C-terminal, gelsolin-like domain of Sec23/24"/>
    <property type="match status" value="1"/>
</dbReference>
<dbReference type="InterPro" id="IPR036465">
    <property type="entry name" value="vWFA_dom_sf"/>
</dbReference>
<evidence type="ECO:0000256" key="2">
    <source>
        <dbReference type="ARBA" id="ARBA00004394"/>
    </source>
</evidence>
<feature type="domain" description="Sec23/Sec24 beta-sandwich" evidence="18">
    <location>
        <begin position="855"/>
        <end position="939"/>
    </location>
</feature>
<evidence type="ECO:0000256" key="4">
    <source>
        <dbReference type="ARBA" id="ARBA00008334"/>
    </source>
</evidence>
<evidence type="ECO:0000259" key="14">
    <source>
        <dbReference type="Pfam" id="PF00626"/>
    </source>
</evidence>
<dbReference type="Pfam" id="PF04815">
    <property type="entry name" value="Sec23_helical"/>
    <property type="match status" value="1"/>
</dbReference>
<sequence>MSGARLPPSNAFSVGQQQPYLNHDAGNHFLPSPNHGAFVQQEKKGIGQEAHNTASLNSQSQRISQEVNPTMRGEEIRYPGSPPTGQQQQQRMYQAAPPQSMNNSSLNPSPSATPPRRSPVNQQSGLSGFPSAAARPPASQAVVNGPVTGFTPSPQGHHQMELRSTANTNPSTFPTQASQRLSAPLSPGAALVNGLSSQAPVSKFVSPPTSNVQAGSAFTPVTSSYPNQPLPHSSSGSTLPGQQQPGFPVQGQTNMHQGQLGQTTSYTGQARGLPLDTAGLSPQGNQTFAPQETQSFSALHSNKPKRPVMPGNSGTGYPGQRGSPSPRSTPPPPVGPPGSLVSQGSTPPPPSNLPVSTMPQTSYSGLASGYPPVGQDSQAGTRPISSQRRMYPAQSVPPSMPGIPAGMMNVPGQTSQTYPGQMPAMAQQPTGPSLSQFPSSGGMGLEGPMGRLTVQSSVIQPINLLEQRHVLPTTPIEHPTPNLPQDIRKKNCDASVLCCTLNAVPETKSLLTKSKLPLGIHLHPFKDLQNLPVIHSSVITRCRSCRTYINPFVTFTDSRRWRCPMCFRVNEVPEEFCFDPTTRQYGDPSKRPEVRTATVEFIAPSEYMLRPPQPAVFLFVLDVSFNALETGYLNMFCKLLKDNLDKMPGDLRTQIGFITFNSTVHFYSLKSKLSQPQMHIVSDLEDVFLPSPDDLLVNLNESKELVLQLLDSLPTLFSKNPNVHSATGAAMQAALKLIGPIGGRVTVFQTTLPNIGPGELKKREDGQKSSPKDVQNLTPATDFYKKFALDCAAEQVAVDLFLLSGQYADIATLMCASKYSGGSVMYYPDFHAARNPAAAEKFENEFVRYLTRKIGFEAVMRVRCTKGLSIHTFHGNFFVRSTDLVSLPNVSPDSGFSMQIDIEDSLTDSNIAVFQSALLYTSTKGERRIRVHTLALPITNKLADIYATADVQAIATLLAKMAVDRTLSSSLGDAREALMNACIDTLGVYRTSVANQPQSSGLLAPHSLRLLPLFILAIMKHVAFRLGSSSRLDERCFAMQQFKVMPLSLAMLSVYPKMYPIHDLSDEGAIQTKAGLVAKPPIYHLSGEKLSRKGIFLMDTGHAFYIWVARDAPIDVIQALFNVPNFGSIPENLGSLPVLENPQSERVRTFVDYLQSQRTCHANIYILREDSRFRMLFLQNLVDDRSESVMSYYEFLVHLQKQISK</sequence>
<dbReference type="Gene3D" id="3.40.50.410">
    <property type="entry name" value="von Willebrand factor, type A domain"/>
    <property type="match status" value="1"/>
</dbReference>
<gene>
    <name evidence="19" type="ORF">PLOB_00023734</name>
</gene>
<dbReference type="Pfam" id="PF00626">
    <property type="entry name" value="Gelsolin"/>
    <property type="match status" value="1"/>
</dbReference>
<dbReference type="Pfam" id="PF08033">
    <property type="entry name" value="Sec23_BS"/>
    <property type="match status" value="1"/>
</dbReference>
<keyword evidence="5" id="KW-0813">Transport</keyword>
<dbReference type="InterPro" id="IPR029006">
    <property type="entry name" value="ADF-H/Gelsolin-like_dom_sf"/>
</dbReference>
<dbReference type="Gene3D" id="3.40.20.10">
    <property type="entry name" value="Severin"/>
    <property type="match status" value="1"/>
</dbReference>
<evidence type="ECO:0000259" key="17">
    <source>
        <dbReference type="Pfam" id="PF04815"/>
    </source>
</evidence>
<feature type="compositionally biased region" description="Polar residues" evidence="13">
    <location>
        <begin position="50"/>
        <end position="68"/>
    </location>
</feature>
<keyword evidence="8" id="KW-0931">ER-Golgi transport</keyword>
<evidence type="ECO:0000256" key="11">
    <source>
        <dbReference type="ARBA" id="ARBA00023136"/>
    </source>
</evidence>
<feature type="compositionally biased region" description="Polar residues" evidence="13">
    <location>
        <begin position="353"/>
        <end position="365"/>
    </location>
</feature>
<evidence type="ECO:0000259" key="16">
    <source>
        <dbReference type="Pfam" id="PF04811"/>
    </source>
</evidence>
<keyword evidence="20" id="KW-1185">Reference proteome</keyword>
<keyword evidence="9" id="KW-0653">Protein transport</keyword>
<feature type="region of interest" description="Disordered" evidence="13">
    <location>
        <begin position="301"/>
        <end position="395"/>
    </location>
</feature>
<organism evidence="19 20">
    <name type="scientific">Porites lobata</name>
    <dbReference type="NCBI Taxonomy" id="104759"/>
    <lineage>
        <taxon>Eukaryota</taxon>
        <taxon>Metazoa</taxon>
        <taxon>Cnidaria</taxon>
        <taxon>Anthozoa</taxon>
        <taxon>Hexacorallia</taxon>
        <taxon>Scleractinia</taxon>
        <taxon>Fungiina</taxon>
        <taxon>Poritidae</taxon>
        <taxon>Porites</taxon>
    </lineage>
</organism>
<feature type="domain" description="Sec23/Sec24 trunk" evidence="16">
    <location>
        <begin position="612"/>
        <end position="850"/>
    </location>
</feature>
<evidence type="ECO:0000313" key="19">
    <source>
        <dbReference type="EMBL" id="CAH3115524.1"/>
    </source>
</evidence>
<feature type="compositionally biased region" description="Low complexity" evidence="13">
    <location>
        <begin position="83"/>
        <end position="110"/>
    </location>
</feature>
<evidence type="ECO:0000259" key="15">
    <source>
        <dbReference type="Pfam" id="PF04810"/>
    </source>
</evidence>
<feature type="domain" description="Gelsolin-like" evidence="14">
    <location>
        <begin position="1079"/>
        <end position="1150"/>
    </location>
</feature>